<evidence type="ECO:0000259" key="1">
    <source>
        <dbReference type="Pfam" id="PF07833"/>
    </source>
</evidence>
<sequence length="170" mass="18687">MQAEAFCSPDGITRYPCTGGLLNSRKLIRTDIYKGIIHVYDINALKALGTQPPAVKVQLNGEYLSFAVSPVIESDRTLIPLRFLFERAGATVDWSGSGAVIRYGDREITVNINEPYTAVNGIPKKLDVPARLIEGKMMVPLRFIAEECGFSVDYDETSQTVSISTADNLK</sequence>
<protein>
    <recommendedName>
        <fullName evidence="1">Copper amine oxidase-like N-terminal domain-containing protein</fullName>
    </recommendedName>
</protein>
<comment type="caution">
    <text evidence="2">The sequence shown here is derived from an EMBL/GenBank/DDBJ whole genome shotgun (WGS) entry which is preliminary data.</text>
</comment>
<feature type="domain" description="Copper amine oxidase-like N-terminal" evidence="1">
    <location>
        <begin position="59"/>
        <end position="163"/>
    </location>
</feature>
<dbReference type="Pfam" id="PF07833">
    <property type="entry name" value="Cu_amine_oxidN1"/>
    <property type="match status" value="1"/>
</dbReference>
<dbReference type="InterPro" id="IPR036582">
    <property type="entry name" value="Mao_N_sf"/>
</dbReference>
<evidence type="ECO:0000313" key="2">
    <source>
        <dbReference type="EMBL" id="MPN25820.1"/>
    </source>
</evidence>
<reference evidence="2" key="1">
    <citation type="submission" date="2019-08" db="EMBL/GenBank/DDBJ databases">
        <authorList>
            <person name="Kucharzyk K."/>
            <person name="Murdoch R.W."/>
            <person name="Higgins S."/>
            <person name="Loffler F."/>
        </authorList>
    </citation>
    <scope>NUCLEOTIDE SEQUENCE</scope>
</reference>
<proteinExistence type="predicted"/>
<dbReference type="Gene3D" id="3.30.457.10">
    <property type="entry name" value="Copper amine oxidase-like, N-terminal domain"/>
    <property type="match status" value="1"/>
</dbReference>
<name>A0A645GI27_9ZZZZ</name>
<dbReference type="SUPFAM" id="SSF55383">
    <property type="entry name" value="Copper amine oxidase, domain N"/>
    <property type="match status" value="2"/>
</dbReference>
<dbReference type="AlphaFoldDB" id="A0A645GI27"/>
<dbReference type="InterPro" id="IPR012854">
    <property type="entry name" value="Cu_amine_oxidase-like_N"/>
</dbReference>
<accession>A0A645GI27</accession>
<organism evidence="2">
    <name type="scientific">bioreactor metagenome</name>
    <dbReference type="NCBI Taxonomy" id="1076179"/>
    <lineage>
        <taxon>unclassified sequences</taxon>
        <taxon>metagenomes</taxon>
        <taxon>ecological metagenomes</taxon>
    </lineage>
</organism>
<gene>
    <name evidence="2" type="ORF">SDC9_173236</name>
</gene>
<dbReference type="EMBL" id="VSSQ01075130">
    <property type="protein sequence ID" value="MPN25820.1"/>
    <property type="molecule type" value="Genomic_DNA"/>
</dbReference>